<dbReference type="EC" id="3.5.4.1" evidence="14"/>
<keyword evidence="17" id="KW-0812">Transmembrane</keyword>
<evidence type="ECO:0000256" key="3">
    <source>
        <dbReference type="ARBA" id="ARBA00004496"/>
    </source>
</evidence>
<keyword evidence="17" id="KW-0472">Membrane</keyword>
<dbReference type="PANTHER" id="PTHR11079:SF190">
    <property type="entry name" value="CYTOSINE DEAMINASE"/>
    <property type="match status" value="1"/>
</dbReference>
<comment type="subcellular location">
    <subcellularLocation>
        <location evidence="3">Cytoplasm</location>
    </subcellularLocation>
    <subcellularLocation>
        <location evidence="2">Nucleus</location>
    </subcellularLocation>
</comment>
<organism evidence="19 20">
    <name type="scientific">Lipomyces starkeyi NRRL Y-11557</name>
    <dbReference type="NCBI Taxonomy" id="675824"/>
    <lineage>
        <taxon>Eukaryota</taxon>
        <taxon>Fungi</taxon>
        <taxon>Dikarya</taxon>
        <taxon>Ascomycota</taxon>
        <taxon>Saccharomycotina</taxon>
        <taxon>Lipomycetes</taxon>
        <taxon>Lipomycetales</taxon>
        <taxon>Lipomycetaceae</taxon>
        <taxon>Lipomyces</taxon>
    </lineage>
</organism>
<reference evidence="19 20" key="1">
    <citation type="journal article" date="2016" name="Proc. Natl. Acad. Sci. U.S.A.">
        <title>Comparative genomics of biotechnologically important yeasts.</title>
        <authorList>
            <person name="Riley R."/>
            <person name="Haridas S."/>
            <person name="Wolfe K.H."/>
            <person name="Lopes M.R."/>
            <person name="Hittinger C.T."/>
            <person name="Goeker M."/>
            <person name="Salamov A.A."/>
            <person name="Wisecaver J.H."/>
            <person name="Long T.M."/>
            <person name="Calvey C.H."/>
            <person name="Aerts A.L."/>
            <person name="Barry K.W."/>
            <person name="Choi C."/>
            <person name="Clum A."/>
            <person name="Coughlan A.Y."/>
            <person name="Deshpande S."/>
            <person name="Douglass A.P."/>
            <person name="Hanson S.J."/>
            <person name="Klenk H.-P."/>
            <person name="LaButti K.M."/>
            <person name="Lapidus A."/>
            <person name="Lindquist E.A."/>
            <person name="Lipzen A.M."/>
            <person name="Meier-Kolthoff J.P."/>
            <person name="Ohm R.A."/>
            <person name="Otillar R.P."/>
            <person name="Pangilinan J.L."/>
            <person name="Peng Y."/>
            <person name="Rokas A."/>
            <person name="Rosa C.A."/>
            <person name="Scheuner C."/>
            <person name="Sibirny A.A."/>
            <person name="Slot J.C."/>
            <person name="Stielow J.B."/>
            <person name="Sun H."/>
            <person name="Kurtzman C.P."/>
            <person name="Blackwell M."/>
            <person name="Grigoriev I.V."/>
            <person name="Jeffries T.W."/>
        </authorList>
    </citation>
    <scope>NUCLEOTIDE SEQUENCE [LARGE SCALE GENOMIC DNA]</scope>
    <source>
        <strain evidence="19 20">NRRL Y-11557</strain>
    </source>
</reference>
<dbReference type="AlphaFoldDB" id="A0A1E3QFE1"/>
<dbReference type="GO" id="GO:0046872">
    <property type="term" value="F:metal ion binding"/>
    <property type="evidence" value="ECO:0007669"/>
    <property type="project" value="UniProtKB-KW"/>
</dbReference>
<evidence type="ECO:0000256" key="6">
    <source>
        <dbReference type="ARBA" id="ARBA00022490"/>
    </source>
</evidence>
<comment type="pathway">
    <text evidence="13">Pyrimidine metabolism; UMP biosynthesis via salvage pathway; uracil from cytosine: step 1/1.</text>
</comment>
<keyword evidence="20" id="KW-1185">Reference proteome</keyword>
<evidence type="ECO:0000256" key="12">
    <source>
        <dbReference type="ARBA" id="ARBA00056232"/>
    </source>
</evidence>
<dbReference type="PANTHER" id="PTHR11079">
    <property type="entry name" value="CYTOSINE DEAMINASE FAMILY MEMBER"/>
    <property type="match status" value="1"/>
</dbReference>
<dbReference type="GO" id="GO:0046087">
    <property type="term" value="P:cytidine metabolic process"/>
    <property type="evidence" value="ECO:0007669"/>
    <property type="project" value="EnsemblFungi"/>
</dbReference>
<dbReference type="PROSITE" id="PS51747">
    <property type="entry name" value="CYT_DCMP_DEAMINASES_2"/>
    <property type="match status" value="1"/>
</dbReference>
<evidence type="ECO:0000259" key="18">
    <source>
        <dbReference type="PROSITE" id="PS51747"/>
    </source>
</evidence>
<sequence>MNDELGLQIAYEEAVKSYEEGGIPIGAALVSADGVVLGRGHNERIQKNNPILHAETAALIDAGRVDAKVYKVATMYSTLASCFMCSGACLLYGINRVVMGENKTVQGGEELLASKGVKVVNMNSEKCYDLLQKFIKERPQEWHQAHPEEFEA</sequence>
<dbReference type="GO" id="GO:0005634">
    <property type="term" value="C:nucleus"/>
    <property type="evidence" value="ECO:0007669"/>
    <property type="project" value="UniProtKB-SubCell"/>
</dbReference>
<comment type="cofactor">
    <cofactor evidence="1">
        <name>Zn(2+)</name>
        <dbReference type="ChEBI" id="CHEBI:29105"/>
    </cofactor>
</comment>
<dbReference type="FunFam" id="3.40.140.10:FF:000016">
    <property type="entry name" value="Cytosine deaminase"/>
    <property type="match status" value="1"/>
</dbReference>
<dbReference type="CDD" id="cd01285">
    <property type="entry name" value="nucleoside_deaminase"/>
    <property type="match status" value="1"/>
</dbReference>
<evidence type="ECO:0000256" key="16">
    <source>
        <dbReference type="ARBA" id="ARBA00084039"/>
    </source>
</evidence>
<dbReference type="GO" id="GO:0004131">
    <property type="term" value="F:cytosine deaminase activity"/>
    <property type="evidence" value="ECO:0007669"/>
    <property type="project" value="UniProtKB-EC"/>
</dbReference>
<keyword evidence="17" id="KW-1133">Transmembrane helix</keyword>
<dbReference type="OrthoDB" id="408702at2759"/>
<dbReference type="GO" id="GO:0008835">
    <property type="term" value="F:diaminohydroxyphosphoribosylaminopyrimidine deaminase activity"/>
    <property type="evidence" value="ECO:0007669"/>
    <property type="project" value="TreeGrafter"/>
</dbReference>
<dbReference type="GO" id="GO:0019858">
    <property type="term" value="P:cytosine metabolic process"/>
    <property type="evidence" value="ECO:0007669"/>
    <property type="project" value="EnsemblFungi"/>
</dbReference>
<evidence type="ECO:0000256" key="13">
    <source>
        <dbReference type="ARBA" id="ARBA00060700"/>
    </source>
</evidence>
<keyword evidence="9" id="KW-0862">Zinc</keyword>
<evidence type="ECO:0000256" key="1">
    <source>
        <dbReference type="ARBA" id="ARBA00001947"/>
    </source>
</evidence>
<dbReference type="GO" id="GO:0008655">
    <property type="term" value="P:pyrimidine-containing compound salvage"/>
    <property type="evidence" value="ECO:0007669"/>
    <property type="project" value="EnsemblFungi"/>
</dbReference>
<evidence type="ECO:0000256" key="14">
    <source>
        <dbReference type="ARBA" id="ARBA00066550"/>
    </source>
</evidence>
<dbReference type="InterPro" id="IPR016193">
    <property type="entry name" value="Cytidine_deaminase-like"/>
</dbReference>
<proteinExistence type="inferred from homology"/>
<keyword evidence="8" id="KW-0378">Hydrolase</keyword>
<evidence type="ECO:0000256" key="9">
    <source>
        <dbReference type="ARBA" id="ARBA00022833"/>
    </source>
</evidence>
<keyword evidence="6" id="KW-0963">Cytoplasm</keyword>
<evidence type="ECO:0000256" key="17">
    <source>
        <dbReference type="SAM" id="Phobius"/>
    </source>
</evidence>
<accession>A0A1E3QFE1</accession>
<feature type="transmembrane region" description="Helical" evidence="17">
    <location>
        <begin position="73"/>
        <end position="94"/>
    </location>
</feature>
<comment type="similarity">
    <text evidence="4">Belongs to the cytidine and deoxycytidylate deaminase family.</text>
</comment>
<dbReference type="Gene3D" id="3.40.140.10">
    <property type="entry name" value="Cytidine Deaminase, domain 2"/>
    <property type="match status" value="1"/>
</dbReference>
<dbReference type="InterPro" id="IPR002125">
    <property type="entry name" value="CMP_dCMP_dom"/>
</dbReference>
<dbReference type="Proteomes" id="UP000094385">
    <property type="component" value="Unassembled WGS sequence"/>
</dbReference>
<evidence type="ECO:0000256" key="7">
    <source>
        <dbReference type="ARBA" id="ARBA00022723"/>
    </source>
</evidence>
<protein>
    <recommendedName>
        <fullName evidence="15">Cytosine deaminase</fullName>
        <ecNumber evidence="14">3.5.4.1</ecNumber>
    </recommendedName>
    <alternativeName>
        <fullName evidence="16">Cytosine aminohydrolase</fullName>
    </alternativeName>
</protein>
<evidence type="ECO:0000313" key="20">
    <source>
        <dbReference type="Proteomes" id="UP000094385"/>
    </source>
</evidence>
<dbReference type="GO" id="GO:0005737">
    <property type="term" value="C:cytoplasm"/>
    <property type="evidence" value="ECO:0007669"/>
    <property type="project" value="UniProtKB-SubCell"/>
</dbReference>
<evidence type="ECO:0000256" key="10">
    <source>
        <dbReference type="ARBA" id="ARBA00023242"/>
    </source>
</evidence>
<evidence type="ECO:0000256" key="4">
    <source>
        <dbReference type="ARBA" id="ARBA00006576"/>
    </source>
</evidence>
<dbReference type="Pfam" id="PF00383">
    <property type="entry name" value="dCMP_cyt_deam_1"/>
    <property type="match status" value="1"/>
</dbReference>
<comment type="subunit">
    <text evidence="5">Homodimer.</text>
</comment>
<name>A0A1E3QFE1_LIPST</name>
<evidence type="ECO:0000256" key="2">
    <source>
        <dbReference type="ARBA" id="ARBA00004123"/>
    </source>
</evidence>
<keyword evidence="10" id="KW-0539">Nucleus</keyword>
<comment type="function">
    <text evidence="12">Catalyzes the hydrolytic deamination of cytosine to uracil or 5-methylcytosine to thymine. Is involved in the pyrimidine salvage pathway, which allows the cell to utilize cytosine for pyrimidine nucleotide synthesis.</text>
</comment>
<comment type="catalytic activity">
    <reaction evidence="11">
        <text>cytosine + H2O + H(+) = uracil + NH4(+)</text>
        <dbReference type="Rhea" id="RHEA:20605"/>
        <dbReference type="ChEBI" id="CHEBI:15377"/>
        <dbReference type="ChEBI" id="CHEBI:15378"/>
        <dbReference type="ChEBI" id="CHEBI:16040"/>
        <dbReference type="ChEBI" id="CHEBI:17568"/>
        <dbReference type="ChEBI" id="CHEBI:28938"/>
        <dbReference type="EC" id="3.5.4.1"/>
    </reaction>
</comment>
<dbReference type="SUPFAM" id="SSF53927">
    <property type="entry name" value="Cytidine deaminase-like"/>
    <property type="match status" value="1"/>
</dbReference>
<dbReference type="STRING" id="675824.A0A1E3QFE1"/>
<evidence type="ECO:0000313" key="19">
    <source>
        <dbReference type="EMBL" id="ODQ76298.1"/>
    </source>
</evidence>
<evidence type="ECO:0000256" key="5">
    <source>
        <dbReference type="ARBA" id="ARBA00011738"/>
    </source>
</evidence>
<evidence type="ECO:0000256" key="11">
    <source>
        <dbReference type="ARBA" id="ARBA00050113"/>
    </source>
</evidence>
<feature type="domain" description="CMP/dCMP-type deaminase" evidence="18">
    <location>
        <begin position="1"/>
        <end position="119"/>
    </location>
</feature>
<evidence type="ECO:0000256" key="15">
    <source>
        <dbReference type="ARBA" id="ARBA00074321"/>
    </source>
</evidence>
<evidence type="ECO:0000256" key="8">
    <source>
        <dbReference type="ARBA" id="ARBA00022801"/>
    </source>
</evidence>
<gene>
    <name evidence="19" type="ORF">LIPSTDRAFT_67179</name>
</gene>
<dbReference type="EMBL" id="KV454289">
    <property type="protein sequence ID" value="ODQ76298.1"/>
    <property type="molecule type" value="Genomic_DNA"/>
</dbReference>
<keyword evidence="7" id="KW-0479">Metal-binding</keyword>